<name>A0AA46YKB1_9ACTN</name>
<sequence>MYTNTHLTQAVAREAIEYRVRDAELLRKSRTVSRTPRTRAPRRLSLSRRAAHRLA</sequence>
<gene>
    <name evidence="2" type="ORF">L0C25_00305</name>
</gene>
<feature type="region of interest" description="Disordered" evidence="1">
    <location>
        <begin position="28"/>
        <end position="55"/>
    </location>
</feature>
<organism evidence="2 3">
    <name type="scientific">Solicola gregarius</name>
    <dbReference type="NCBI Taxonomy" id="2908642"/>
    <lineage>
        <taxon>Bacteria</taxon>
        <taxon>Bacillati</taxon>
        <taxon>Actinomycetota</taxon>
        <taxon>Actinomycetes</taxon>
        <taxon>Propionibacteriales</taxon>
        <taxon>Nocardioidaceae</taxon>
        <taxon>Solicola</taxon>
    </lineage>
</organism>
<evidence type="ECO:0000313" key="3">
    <source>
        <dbReference type="Proteomes" id="UP001164390"/>
    </source>
</evidence>
<reference evidence="2" key="1">
    <citation type="submission" date="2022-01" db="EMBL/GenBank/DDBJ databases">
        <title>Nocardioidaceae gen. sp. A5X3R13.</title>
        <authorList>
            <person name="Lopez Marin M.A."/>
            <person name="Uhlik O."/>
        </authorList>
    </citation>
    <scope>NUCLEOTIDE SEQUENCE</scope>
    <source>
        <strain evidence="2">A5X3R13</strain>
    </source>
</reference>
<evidence type="ECO:0000313" key="2">
    <source>
        <dbReference type="EMBL" id="UYM05565.1"/>
    </source>
</evidence>
<dbReference type="AlphaFoldDB" id="A0AA46YKB1"/>
<proteinExistence type="predicted"/>
<accession>A0AA46YKB1</accession>
<dbReference type="Proteomes" id="UP001164390">
    <property type="component" value="Chromosome"/>
</dbReference>
<evidence type="ECO:0000256" key="1">
    <source>
        <dbReference type="SAM" id="MobiDB-lite"/>
    </source>
</evidence>
<protein>
    <submittedName>
        <fullName evidence="2">Uncharacterized protein</fullName>
    </submittedName>
</protein>
<keyword evidence="3" id="KW-1185">Reference proteome</keyword>
<dbReference type="RefSeq" id="WP_271634381.1">
    <property type="nucleotide sequence ID" value="NZ_CP094970.1"/>
</dbReference>
<dbReference type="KEGG" id="sgrg:L0C25_00305"/>
<dbReference type="EMBL" id="CP094970">
    <property type="protein sequence ID" value="UYM05565.1"/>
    <property type="molecule type" value="Genomic_DNA"/>
</dbReference>